<dbReference type="PANTHER" id="PTHR10889">
    <property type="entry name" value="DEOXYRIBOSE-PHOSPHATE ALDOLASE"/>
    <property type="match status" value="1"/>
</dbReference>
<accession>A0ABP8Y8G5</accession>
<dbReference type="EC" id="4.1.2.4" evidence="3"/>
<name>A0ABP8Y8G5_9MICO</name>
<dbReference type="Proteomes" id="UP001500843">
    <property type="component" value="Unassembled WGS sequence"/>
</dbReference>
<dbReference type="RefSeq" id="WP_253868632.1">
    <property type="nucleotide sequence ID" value="NZ_BAABHM010000035.1"/>
</dbReference>
<proteinExistence type="predicted"/>
<evidence type="ECO:0000313" key="5">
    <source>
        <dbReference type="Proteomes" id="UP001500843"/>
    </source>
</evidence>
<dbReference type="InterPro" id="IPR013785">
    <property type="entry name" value="Aldolase_TIM"/>
</dbReference>
<reference evidence="5" key="1">
    <citation type="journal article" date="2019" name="Int. J. Syst. Evol. Microbiol.">
        <title>The Global Catalogue of Microorganisms (GCM) 10K type strain sequencing project: providing services to taxonomists for standard genome sequencing and annotation.</title>
        <authorList>
            <consortium name="The Broad Institute Genomics Platform"/>
            <consortium name="The Broad Institute Genome Sequencing Center for Infectious Disease"/>
            <person name="Wu L."/>
            <person name="Ma J."/>
        </authorList>
    </citation>
    <scope>NUCLEOTIDE SEQUENCE [LARGE SCALE GENOMIC DNA]</scope>
    <source>
        <strain evidence="5">JCM 17975</strain>
    </source>
</reference>
<keyword evidence="2" id="KW-0704">Schiff base</keyword>
<dbReference type="SMART" id="SM01133">
    <property type="entry name" value="DeoC"/>
    <property type="match status" value="1"/>
</dbReference>
<dbReference type="CDD" id="cd00959">
    <property type="entry name" value="DeoC"/>
    <property type="match status" value="1"/>
</dbReference>
<keyword evidence="1" id="KW-0963">Cytoplasm</keyword>
<dbReference type="EMBL" id="BAABHM010000035">
    <property type="protein sequence ID" value="GAA4722827.1"/>
    <property type="molecule type" value="Genomic_DNA"/>
</dbReference>
<evidence type="ECO:0000256" key="1">
    <source>
        <dbReference type="ARBA" id="ARBA00022490"/>
    </source>
</evidence>
<keyword evidence="5" id="KW-1185">Reference proteome</keyword>
<gene>
    <name evidence="4" type="primary">deoC_2</name>
    <name evidence="4" type="ORF">GCM10023198_54390</name>
</gene>
<dbReference type="InterPro" id="IPR011343">
    <property type="entry name" value="DeoC"/>
</dbReference>
<dbReference type="PIRSF" id="PIRSF001357">
    <property type="entry name" value="DeoC"/>
    <property type="match status" value="1"/>
</dbReference>
<comment type="caution">
    <text evidence="4">The sequence shown here is derived from an EMBL/GenBank/DDBJ whole genome shotgun (WGS) entry which is preliminary data.</text>
</comment>
<organism evidence="4 5">
    <name type="scientific">Promicromonospora umidemergens</name>
    <dbReference type="NCBI Taxonomy" id="629679"/>
    <lineage>
        <taxon>Bacteria</taxon>
        <taxon>Bacillati</taxon>
        <taxon>Actinomycetota</taxon>
        <taxon>Actinomycetes</taxon>
        <taxon>Micrococcales</taxon>
        <taxon>Promicromonosporaceae</taxon>
        <taxon>Promicromonospora</taxon>
    </lineage>
</organism>
<dbReference type="Gene3D" id="3.20.20.70">
    <property type="entry name" value="Aldolase class I"/>
    <property type="match status" value="1"/>
</dbReference>
<evidence type="ECO:0000256" key="2">
    <source>
        <dbReference type="ARBA" id="ARBA00023270"/>
    </source>
</evidence>
<dbReference type="InterPro" id="IPR002915">
    <property type="entry name" value="DeoC/FbaB/LacD_aldolase"/>
</dbReference>
<dbReference type="PANTHER" id="PTHR10889:SF1">
    <property type="entry name" value="DEOXYRIBOSE-PHOSPHATE ALDOLASE"/>
    <property type="match status" value="1"/>
</dbReference>
<evidence type="ECO:0000313" key="4">
    <source>
        <dbReference type="EMBL" id="GAA4722827.1"/>
    </source>
</evidence>
<dbReference type="SUPFAM" id="SSF51569">
    <property type="entry name" value="Aldolase"/>
    <property type="match status" value="1"/>
</dbReference>
<evidence type="ECO:0000256" key="3">
    <source>
        <dbReference type="NCBIfam" id="TIGR00126"/>
    </source>
</evidence>
<sequence>MTVDFTDPKQVAKAIQYTNVNPDLTRAGVVRHLKTCVEYGFDAAMIAPYWVSLAKDVLAGTEVRIASTLNFPMANDTLPMRLAALRALVAEGVDELDFPPHPGLLLGGDEELYAKDVREIVQVAHAEGVRVKAMLEFGFLETDELKVKATRIAYEAGVDWVKQSSGWGKGGLAATEHDVRLLAQNIEPPCRVKVSGKVNTLEKMASLFAAGAELVGTSSGPAIVDGLVGDPDAY</sequence>
<protein>
    <recommendedName>
        <fullName evidence="3">Deoxyribose-phosphate aldolase</fullName>
        <ecNumber evidence="3">4.1.2.4</ecNumber>
    </recommendedName>
</protein>
<dbReference type="NCBIfam" id="TIGR00126">
    <property type="entry name" value="deoC"/>
    <property type="match status" value="1"/>
</dbReference>